<dbReference type="SUPFAM" id="SSF54782">
    <property type="entry name" value="Porphobilinogen deaminase (hydroxymethylbilane synthase), C-terminal domain"/>
    <property type="match status" value="1"/>
</dbReference>
<dbReference type="HAMAP" id="MF_00260">
    <property type="entry name" value="Porphobil_deam"/>
    <property type="match status" value="1"/>
</dbReference>
<evidence type="ECO:0000313" key="12">
    <source>
        <dbReference type="Proteomes" id="UP000017184"/>
    </source>
</evidence>
<dbReference type="Gene3D" id="3.40.190.10">
    <property type="entry name" value="Periplasmic binding protein-like II"/>
    <property type="match status" value="2"/>
</dbReference>
<dbReference type="AlphaFoldDB" id="U5NCG1"/>
<keyword evidence="12" id="KW-1185">Reference proteome</keyword>
<dbReference type="InterPro" id="IPR000860">
    <property type="entry name" value="HemC"/>
</dbReference>
<sequence length="308" mass="33077">MSHFIIATRQSRLALWQAQHVQSLLERLGHEVRVLGMLTQGDRMLGAAPLPAGGKNLFVKELETALVDGRADLAVHSLKDMPAILPEGLMLACVPARDDPRDAWISPRFGSINELPAGATVGTASLRRAVWIRALRPDLRVAPLRGNLDSRLRKLDDGAFDGIVLSACGLQRLGLQERIRAVFETDILLPSPGQGALGIEVDAQRKDVLDALAPLVCHRTWLAVEAERAVSRTLGSGCSTPVAAHATIDDGTLTLEAGWGDPGGRLGVLRVRRTAKLNNLHDARQLGEATARALRSDVRRAGAELGDA</sequence>
<dbReference type="GO" id="GO:0004418">
    <property type="term" value="F:hydroxymethylbilane synthase activity"/>
    <property type="evidence" value="ECO:0007669"/>
    <property type="project" value="UniProtKB-UniRule"/>
</dbReference>
<dbReference type="GO" id="GO:0006782">
    <property type="term" value="P:protoporphyrinogen IX biosynthetic process"/>
    <property type="evidence" value="ECO:0007669"/>
    <property type="project" value="UniProtKB-UniRule"/>
</dbReference>
<dbReference type="InterPro" id="IPR022418">
    <property type="entry name" value="Porphobilinogen_deaminase_C"/>
</dbReference>
<comment type="similarity">
    <text evidence="3 8">Belongs to the HMBS family.</text>
</comment>
<feature type="domain" description="Porphobilinogen deaminase N-terminal" evidence="9">
    <location>
        <begin position="5"/>
        <end position="208"/>
    </location>
</feature>
<organism evidence="11 12">
    <name type="scientific">Candidatus Symbiobacter mobilis CR</name>
    <dbReference type="NCBI Taxonomy" id="946483"/>
    <lineage>
        <taxon>Bacteria</taxon>
        <taxon>Pseudomonadati</taxon>
        <taxon>Pseudomonadota</taxon>
        <taxon>Betaproteobacteria</taxon>
        <taxon>Burkholderiales</taxon>
        <taxon>Comamonadaceae</taxon>
    </lineage>
</organism>
<dbReference type="NCBIfam" id="TIGR00212">
    <property type="entry name" value="hemC"/>
    <property type="match status" value="1"/>
</dbReference>
<evidence type="ECO:0000256" key="7">
    <source>
        <dbReference type="ARBA" id="ARBA00048169"/>
    </source>
</evidence>
<comment type="catalytic activity">
    <reaction evidence="7 8">
        <text>4 porphobilinogen + H2O = hydroxymethylbilane + 4 NH4(+)</text>
        <dbReference type="Rhea" id="RHEA:13185"/>
        <dbReference type="ChEBI" id="CHEBI:15377"/>
        <dbReference type="ChEBI" id="CHEBI:28938"/>
        <dbReference type="ChEBI" id="CHEBI:57845"/>
        <dbReference type="ChEBI" id="CHEBI:58126"/>
        <dbReference type="EC" id="2.5.1.61"/>
    </reaction>
</comment>
<dbReference type="SUPFAM" id="SSF53850">
    <property type="entry name" value="Periplasmic binding protein-like II"/>
    <property type="match status" value="1"/>
</dbReference>
<dbReference type="STRING" id="946483.Cenrod_1750"/>
<evidence type="ECO:0000256" key="8">
    <source>
        <dbReference type="HAMAP-Rule" id="MF_00260"/>
    </source>
</evidence>
<dbReference type="KEGG" id="cbx:Cenrod_1750"/>
<comment type="miscellaneous">
    <text evidence="8">The porphobilinogen subunits are added to the dipyrromethane group.</text>
</comment>
<dbReference type="RefSeq" id="WP_022774074.1">
    <property type="nucleotide sequence ID" value="NC_022576.1"/>
</dbReference>
<evidence type="ECO:0000259" key="9">
    <source>
        <dbReference type="Pfam" id="PF01379"/>
    </source>
</evidence>
<dbReference type="PROSITE" id="PS00533">
    <property type="entry name" value="PORPHOBILINOGEN_DEAM"/>
    <property type="match status" value="1"/>
</dbReference>
<dbReference type="eggNOG" id="COG0181">
    <property type="taxonomic scope" value="Bacteria"/>
</dbReference>
<comment type="cofactor">
    <cofactor evidence="8">
        <name>dipyrromethane</name>
        <dbReference type="ChEBI" id="CHEBI:60342"/>
    </cofactor>
    <text evidence="8">Binds 1 dipyrromethane group covalently.</text>
</comment>
<dbReference type="PANTHER" id="PTHR11557:SF0">
    <property type="entry name" value="PORPHOBILINOGEN DEAMINASE"/>
    <property type="match status" value="1"/>
</dbReference>
<comment type="subunit">
    <text evidence="4 8">Monomer.</text>
</comment>
<evidence type="ECO:0000256" key="5">
    <source>
        <dbReference type="ARBA" id="ARBA00022679"/>
    </source>
</evidence>
<dbReference type="InterPro" id="IPR036803">
    <property type="entry name" value="Porphobilinogen_deaminase_C_sf"/>
</dbReference>
<dbReference type="PATRIC" id="fig|946483.4.peg.1769"/>
<proteinExistence type="inferred from homology"/>
<dbReference type="PRINTS" id="PR00151">
    <property type="entry name" value="PORPHBDMNASE"/>
</dbReference>
<keyword evidence="5 8" id="KW-0808">Transferase</keyword>
<dbReference type="HOGENOM" id="CLU_019704_0_2_4"/>
<evidence type="ECO:0000259" key="10">
    <source>
        <dbReference type="Pfam" id="PF03900"/>
    </source>
</evidence>
<evidence type="ECO:0000256" key="4">
    <source>
        <dbReference type="ARBA" id="ARBA00011245"/>
    </source>
</evidence>
<dbReference type="PIRSF" id="PIRSF001438">
    <property type="entry name" value="4pyrrol_synth_OHMeBilane_synth"/>
    <property type="match status" value="1"/>
</dbReference>
<dbReference type="EC" id="2.5.1.61" evidence="8"/>
<evidence type="ECO:0000256" key="1">
    <source>
        <dbReference type="ARBA" id="ARBA00002869"/>
    </source>
</evidence>
<comment type="pathway">
    <text evidence="2">Porphyrin-containing compound metabolism; protoporphyrin-IX biosynthesis; coproporphyrinogen-III from 5-aminolevulinate: step 2/4.</text>
</comment>
<dbReference type="EMBL" id="CP004885">
    <property type="protein sequence ID" value="AGX87834.1"/>
    <property type="molecule type" value="Genomic_DNA"/>
</dbReference>
<dbReference type="InterPro" id="IPR022419">
    <property type="entry name" value="Porphobilin_deaminase_cofac_BS"/>
</dbReference>
<evidence type="ECO:0000256" key="3">
    <source>
        <dbReference type="ARBA" id="ARBA00005638"/>
    </source>
</evidence>
<dbReference type="Gene3D" id="3.30.160.40">
    <property type="entry name" value="Porphobilinogen deaminase, C-terminal domain"/>
    <property type="match status" value="1"/>
</dbReference>
<dbReference type="FunFam" id="3.40.190.10:FF:000005">
    <property type="entry name" value="Porphobilinogen deaminase"/>
    <property type="match status" value="1"/>
</dbReference>
<feature type="modified residue" description="S-(dipyrrolylmethanemethyl)cysteine" evidence="8">
    <location>
        <position position="238"/>
    </location>
</feature>
<reference evidence="11 12" key="1">
    <citation type="journal article" date="2013" name="Genome Biol.">
        <title>Genomic analysis reveals key aspects of prokaryotic symbiosis in the phototrophic consortium "Chlorochromatium aggregatum".</title>
        <authorList>
            <person name="Liu Z."/>
            <person name="Muller J."/>
            <person name="Li T."/>
            <person name="Alvey R.M."/>
            <person name="Vogl K."/>
            <person name="Frigaard N.U."/>
            <person name="Rockwell N.C."/>
            <person name="Boyd E.S."/>
            <person name="Tomsho L.P."/>
            <person name="Schuster S.C."/>
            <person name="Henke P."/>
            <person name="Rohde M."/>
            <person name="Overmann J."/>
            <person name="Bryant D.A."/>
        </authorList>
    </citation>
    <scope>NUCLEOTIDE SEQUENCE [LARGE SCALE GENOMIC DNA]</scope>
    <source>
        <strain evidence="11">CR</strain>
    </source>
</reference>
<dbReference type="UniPathway" id="UPA00251">
    <property type="reaction ID" value="UER00319"/>
</dbReference>
<keyword evidence="6 8" id="KW-0627">Porphyrin biosynthesis</keyword>
<accession>U5NCG1</accession>
<protein>
    <recommendedName>
        <fullName evidence="8">Porphobilinogen deaminase</fullName>
        <shortName evidence="8">PBG</shortName>
        <ecNumber evidence="8">2.5.1.61</ecNumber>
    </recommendedName>
    <alternativeName>
        <fullName evidence="8">Hydroxymethylbilane synthase</fullName>
        <shortName evidence="8">HMBS</shortName>
    </alternativeName>
    <alternativeName>
        <fullName evidence="8">Pre-uroporphyrinogen synthase</fullName>
    </alternativeName>
</protein>
<dbReference type="Proteomes" id="UP000017184">
    <property type="component" value="Chromosome"/>
</dbReference>
<dbReference type="Pfam" id="PF03900">
    <property type="entry name" value="Porphobil_deamC"/>
    <property type="match status" value="1"/>
</dbReference>
<feature type="domain" description="Porphobilinogen deaminase C-terminal" evidence="10">
    <location>
        <begin position="221"/>
        <end position="294"/>
    </location>
</feature>
<evidence type="ECO:0000313" key="11">
    <source>
        <dbReference type="EMBL" id="AGX87834.1"/>
    </source>
</evidence>
<comment type="function">
    <text evidence="1 8">Tetrapolymerization of the monopyrrole PBG into the hydroxymethylbilane pre-uroporphyrinogen in several discrete steps.</text>
</comment>
<dbReference type="Pfam" id="PF01379">
    <property type="entry name" value="Porphobil_deam"/>
    <property type="match status" value="1"/>
</dbReference>
<name>U5NCG1_9BURK</name>
<dbReference type="PANTHER" id="PTHR11557">
    <property type="entry name" value="PORPHOBILINOGEN DEAMINASE"/>
    <property type="match status" value="1"/>
</dbReference>
<evidence type="ECO:0000256" key="6">
    <source>
        <dbReference type="ARBA" id="ARBA00023244"/>
    </source>
</evidence>
<dbReference type="InterPro" id="IPR022417">
    <property type="entry name" value="Porphobilin_deaminase_N"/>
</dbReference>
<dbReference type="GO" id="GO:0005737">
    <property type="term" value="C:cytoplasm"/>
    <property type="evidence" value="ECO:0007669"/>
    <property type="project" value="UniProtKB-UniRule"/>
</dbReference>
<gene>
    <name evidence="8 11" type="primary">hemC</name>
    <name evidence="11" type="ORF">Cenrod_1750</name>
</gene>
<dbReference type="OrthoDB" id="9810298at2"/>
<evidence type="ECO:0000256" key="2">
    <source>
        <dbReference type="ARBA" id="ARBA00004735"/>
    </source>
</evidence>